<keyword evidence="2" id="KW-1185">Reference proteome</keyword>
<dbReference type="Proteomes" id="UP000284824">
    <property type="component" value="Unassembled WGS sequence"/>
</dbReference>
<gene>
    <name evidence="1" type="ORF">EDD27_3157</name>
</gene>
<evidence type="ECO:0000313" key="1">
    <source>
        <dbReference type="EMBL" id="RVX40736.1"/>
    </source>
</evidence>
<name>A0A438M4F3_9ACTN</name>
<evidence type="ECO:0000313" key="2">
    <source>
        <dbReference type="Proteomes" id="UP000284824"/>
    </source>
</evidence>
<dbReference type="AlphaFoldDB" id="A0A438M4F3"/>
<comment type="caution">
    <text evidence="1">The sequence shown here is derived from an EMBL/GenBank/DDBJ whole genome shotgun (WGS) entry which is preliminary data.</text>
</comment>
<protein>
    <submittedName>
        <fullName evidence="1">Uncharacterized protein</fullName>
    </submittedName>
</protein>
<organism evidence="1 2">
    <name type="scientific">Nonomuraea polychroma</name>
    <dbReference type="NCBI Taxonomy" id="46176"/>
    <lineage>
        <taxon>Bacteria</taxon>
        <taxon>Bacillati</taxon>
        <taxon>Actinomycetota</taxon>
        <taxon>Actinomycetes</taxon>
        <taxon>Streptosporangiales</taxon>
        <taxon>Streptosporangiaceae</taxon>
        <taxon>Nonomuraea</taxon>
    </lineage>
</organism>
<proteinExistence type="predicted"/>
<sequence length="51" mass="5577">MPKGGMRWAASPSEDGVPAGEHLAQVVARGMQRLADGPKNLTERFSNWLKK</sequence>
<accession>A0A438M4F3</accession>
<reference evidence="1 2" key="1">
    <citation type="submission" date="2019-01" db="EMBL/GenBank/DDBJ databases">
        <title>Sequencing the genomes of 1000 actinobacteria strains.</title>
        <authorList>
            <person name="Klenk H.-P."/>
        </authorList>
    </citation>
    <scope>NUCLEOTIDE SEQUENCE [LARGE SCALE GENOMIC DNA]</scope>
    <source>
        <strain evidence="1 2">DSM 43925</strain>
    </source>
</reference>
<dbReference type="EMBL" id="SAUN01000001">
    <property type="protein sequence ID" value="RVX40736.1"/>
    <property type="molecule type" value="Genomic_DNA"/>
</dbReference>